<dbReference type="Proteomes" id="UP000019157">
    <property type="component" value="Segment"/>
</dbReference>
<dbReference type="Pfam" id="PF10911">
    <property type="entry name" value="T7-like_Y65"/>
    <property type="match status" value="1"/>
</dbReference>
<accession>W6PUQ8</accession>
<dbReference type="RefSeq" id="YP_009004189.1">
    <property type="nucleotide sequence ID" value="NC_023548.1"/>
</dbReference>
<dbReference type="KEGG" id="vg:18499586"/>
<dbReference type="OrthoDB" id="26865at10239"/>
<protein>
    <submittedName>
        <fullName evidence="1">Hypotetical phage protein</fullName>
    </submittedName>
</protein>
<sequence length="91" mass="10203">MLKPIEQHIKQLMEEEGLDVPNLSQGAVQFLHVLFNYSTASRLNIFLEMKSQGYSDAHIAGFAAGMQYCSDTLDSALEQKAHAGRQEIQFD</sequence>
<proteinExistence type="predicted"/>
<organism evidence="1 2">
    <name type="scientific">Citrobacter phage CR8</name>
    <dbReference type="NCBI Taxonomy" id="1455076"/>
    <lineage>
        <taxon>Viruses</taxon>
        <taxon>Duplodnaviria</taxon>
        <taxon>Heunggongvirae</taxon>
        <taxon>Uroviricota</taxon>
        <taxon>Caudoviricetes</taxon>
        <taxon>Autographivirales</taxon>
        <taxon>Autotranscriptaviridae</taxon>
        <taxon>Studiervirinae</taxon>
        <taxon>Caroctavirus</taxon>
        <taxon>Caroctavirus CR8</taxon>
    </lineage>
</organism>
<reference evidence="1 2" key="1">
    <citation type="journal article" date="2014" name="Genome Announc.">
        <title>Complete Genome Sequences of Two Citrobacter rodentium Bacteriophages, CR8 and CR44b.</title>
        <authorList>
            <person name="Toribio A.L."/>
            <person name="Pickard D."/>
            <person name="Cerdeno-Tarraga A.M."/>
            <person name="Petty N.K."/>
            <person name="Thomson N."/>
            <person name="Salmond G."/>
            <person name="Dougan G."/>
        </authorList>
    </citation>
    <scope>NUCLEOTIDE SEQUENCE [LARGE SCALE GENOMIC DNA]</scope>
</reference>
<evidence type="ECO:0000313" key="2">
    <source>
        <dbReference type="Proteomes" id="UP000019157"/>
    </source>
</evidence>
<dbReference type="GeneID" id="18499586"/>
<name>W6PUQ8_9CAUD</name>
<gene>
    <name evidence="1" type="primary">6.5</name>
</gene>
<dbReference type="InterPro" id="IPR020121">
    <property type="entry name" value="Phage_T7-like_6.5"/>
</dbReference>
<keyword evidence="2" id="KW-1185">Reference proteome</keyword>
<evidence type="ECO:0000313" key="1">
    <source>
        <dbReference type="EMBL" id="CDM21618.1"/>
    </source>
</evidence>
<dbReference type="EMBL" id="HG818824">
    <property type="protein sequence ID" value="CDM21618.1"/>
    <property type="molecule type" value="Genomic_DNA"/>
</dbReference>